<dbReference type="Proteomes" id="UP000249723">
    <property type="component" value="Unassembled WGS sequence"/>
</dbReference>
<accession>A0A2X0N5B7</accession>
<evidence type="ECO:0000313" key="1">
    <source>
        <dbReference type="EMBL" id="SDA02342.1"/>
    </source>
</evidence>
<protein>
    <submittedName>
        <fullName evidence="1">BZ3500_MvSof-1268-A1-R1_Chr7-3g09647 protein</fullName>
    </submittedName>
</protein>
<keyword evidence="2" id="KW-1185">Reference proteome</keyword>
<gene>
    <name evidence="1" type="ORF">BZ3500_MVSOF-1268-A1-R1_CHR7-3G09647</name>
</gene>
<organism evidence="1 2">
    <name type="scientific">Microbotryum saponariae</name>
    <dbReference type="NCBI Taxonomy" id="289078"/>
    <lineage>
        <taxon>Eukaryota</taxon>
        <taxon>Fungi</taxon>
        <taxon>Dikarya</taxon>
        <taxon>Basidiomycota</taxon>
        <taxon>Pucciniomycotina</taxon>
        <taxon>Microbotryomycetes</taxon>
        <taxon>Microbotryales</taxon>
        <taxon>Microbotryaceae</taxon>
        <taxon>Microbotryum</taxon>
    </lineage>
</organism>
<name>A0A2X0N5B7_9BASI</name>
<dbReference type="AlphaFoldDB" id="A0A2X0N5B7"/>
<dbReference type="EMBL" id="FMWP01000125">
    <property type="protein sequence ID" value="SDA02342.1"/>
    <property type="molecule type" value="Genomic_DNA"/>
</dbReference>
<evidence type="ECO:0000313" key="2">
    <source>
        <dbReference type="Proteomes" id="UP000249723"/>
    </source>
</evidence>
<sequence length="84" mass="9938">MRFCFRRSSPSCLTSRPTRAWGEHQVEAGSDRLLRHDQEPLDYFPSSRSPELDHLLTFDEWHPALFLYATLMANIFNKKKAQRE</sequence>
<reference evidence="2" key="1">
    <citation type="submission" date="2016-10" db="EMBL/GenBank/DDBJ databases">
        <authorList>
            <person name="Jeantristanb JTB J.-T."/>
            <person name="Ricardo R."/>
        </authorList>
    </citation>
    <scope>NUCLEOTIDE SEQUENCE [LARGE SCALE GENOMIC DNA]</scope>
</reference>
<proteinExistence type="predicted"/>